<dbReference type="EMBL" id="LWHQ01000042">
    <property type="protein sequence ID" value="OAS21504.1"/>
    <property type="molecule type" value="Genomic_DNA"/>
</dbReference>
<dbReference type="Proteomes" id="UP000078316">
    <property type="component" value="Unassembled WGS sequence"/>
</dbReference>
<comment type="caution">
    <text evidence="3">The sequence shown here is derived from an EMBL/GenBank/DDBJ whole genome shotgun (WGS) entry which is preliminary data.</text>
</comment>
<feature type="signal peptide" evidence="2">
    <location>
        <begin position="1"/>
        <end position="27"/>
    </location>
</feature>
<feature type="region of interest" description="Disordered" evidence="1">
    <location>
        <begin position="57"/>
        <end position="101"/>
    </location>
</feature>
<dbReference type="STRING" id="427683.A5481_21035"/>
<proteinExistence type="predicted"/>
<evidence type="ECO:0000256" key="2">
    <source>
        <dbReference type="SAM" id="SignalP"/>
    </source>
</evidence>
<feature type="compositionally biased region" description="Basic residues" evidence="1">
    <location>
        <begin position="57"/>
        <end position="73"/>
    </location>
</feature>
<evidence type="ECO:0000313" key="4">
    <source>
        <dbReference type="Proteomes" id="UP000078316"/>
    </source>
</evidence>
<name>A0A179S5E3_9HYPH</name>
<evidence type="ECO:0000256" key="1">
    <source>
        <dbReference type="SAM" id="MobiDB-lite"/>
    </source>
</evidence>
<dbReference type="AlphaFoldDB" id="A0A179S5E3"/>
<keyword evidence="2" id="KW-0732">Signal</keyword>
<gene>
    <name evidence="3" type="ORF">A5481_21035</name>
</gene>
<evidence type="ECO:0000313" key="3">
    <source>
        <dbReference type="EMBL" id="OAS21504.1"/>
    </source>
</evidence>
<organism evidence="3 4">
    <name type="scientific">Methylobacterium platani</name>
    <dbReference type="NCBI Taxonomy" id="427683"/>
    <lineage>
        <taxon>Bacteria</taxon>
        <taxon>Pseudomonadati</taxon>
        <taxon>Pseudomonadota</taxon>
        <taxon>Alphaproteobacteria</taxon>
        <taxon>Hyphomicrobiales</taxon>
        <taxon>Methylobacteriaceae</taxon>
        <taxon>Methylobacterium</taxon>
    </lineage>
</organism>
<sequence>MIAMKSLTLALAASVLLGGLAMTPASAAVTGPAPAVAGPESTVEHVAMRRHYHYRHMKRHDRHMRRHMRRNTMRHGNPNARNPSRPGYEQQLGNTTGGPRY</sequence>
<dbReference type="RefSeq" id="WP_053082400.1">
    <property type="nucleotide sequence ID" value="NZ_LWHQ01000042.1"/>
</dbReference>
<feature type="chain" id="PRO_5008105642" evidence="2">
    <location>
        <begin position="28"/>
        <end position="101"/>
    </location>
</feature>
<reference evidence="3 4" key="1">
    <citation type="submission" date="2016-04" db="EMBL/GenBank/DDBJ databases">
        <authorList>
            <person name="Evans L.H."/>
            <person name="Alamgir A."/>
            <person name="Owens N."/>
            <person name="Weber N.D."/>
            <person name="Virtaneva K."/>
            <person name="Barbian K."/>
            <person name="Babar A."/>
            <person name="Rosenke K."/>
        </authorList>
    </citation>
    <scope>NUCLEOTIDE SEQUENCE [LARGE SCALE GENOMIC DNA]</scope>
    <source>
        <strain evidence="3 4">PMB02</strain>
    </source>
</reference>
<protein>
    <submittedName>
        <fullName evidence="3">Uncharacterized protein</fullName>
    </submittedName>
</protein>
<accession>A0A179S5E3</accession>